<reference evidence="4" key="1">
    <citation type="journal article" date="2021" name="Nat. Commun.">
        <title>Genetic determinants of endophytism in the Arabidopsis root mycobiome.</title>
        <authorList>
            <person name="Mesny F."/>
            <person name="Miyauchi S."/>
            <person name="Thiergart T."/>
            <person name="Pickel B."/>
            <person name="Atanasova L."/>
            <person name="Karlsson M."/>
            <person name="Huettel B."/>
            <person name="Barry K.W."/>
            <person name="Haridas S."/>
            <person name="Chen C."/>
            <person name="Bauer D."/>
            <person name="Andreopoulos W."/>
            <person name="Pangilinan J."/>
            <person name="LaButti K."/>
            <person name="Riley R."/>
            <person name="Lipzen A."/>
            <person name="Clum A."/>
            <person name="Drula E."/>
            <person name="Henrissat B."/>
            <person name="Kohler A."/>
            <person name="Grigoriev I.V."/>
            <person name="Martin F.M."/>
            <person name="Hacquard S."/>
        </authorList>
    </citation>
    <scope>NUCLEOTIDE SEQUENCE</scope>
    <source>
        <strain evidence="4">MPI-CAGE-AT-0016</strain>
    </source>
</reference>
<feature type="region of interest" description="Disordered" evidence="2">
    <location>
        <begin position="212"/>
        <end position="239"/>
    </location>
</feature>
<evidence type="ECO:0000313" key="4">
    <source>
        <dbReference type="EMBL" id="KAH7375461.1"/>
    </source>
</evidence>
<dbReference type="GO" id="GO:0008270">
    <property type="term" value="F:zinc ion binding"/>
    <property type="evidence" value="ECO:0007669"/>
    <property type="project" value="InterPro"/>
</dbReference>
<evidence type="ECO:0000313" key="5">
    <source>
        <dbReference type="Proteomes" id="UP000813385"/>
    </source>
</evidence>
<feature type="compositionally biased region" description="Basic and acidic residues" evidence="2">
    <location>
        <begin position="78"/>
        <end position="90"/>
    </location>
</feature>
<accession>A0A8K0TV24</accession>
<dbReference type="CDD" id="cd00067">
    <property type="entry name" value="GAL4"/>
    <property type="match status" value="1"/>
</dbReference>
<dbReference type="Gene3D" id="4.10.240.10">
    <property type="entry name" value="Zn(2)-C6 fungal-type DNA-binding domain"/>
    <property type="match status" value="1"/>
</dbReference>
<feature type="region of interest" description="Disordered" evidence="2">
    <location>
        <begin position="256"/>
        <end position="285"/>
    </location>
</feature>
<evidence type="ECO:0000256" key="2">
    <source>
        <dbReference type="SAM" id="MobiDB-lite"/>
    </source>
</evidence>
<comment type="caution">
    <text evidence="4">The sequence shown here is derived from an EMBL/GenBank/DDBJ whole genome shotgun (WGS) entry which is preliminary data.</text>
</comment>
<proteinExistence type="predicted"/>
<dbReference type="AlphaFoldDB" id="A0A8K0TV24"/>
<organism evidence="4 5">
    <name type="scientific">Plectosphaerella cucumerina</name>
    <dbReference type="NCBI Taxonomy" id="40658"/>
    <lineage>
        <taxon>Eukaryota</taxon>
        <taxon>Fungi</taxon>
        <taxon>Dikarya</taxon>
        <taxon>Ascomycota</taxon>
        <taxon>Pezizomycotina</taxon>
        <taxon>Sordariomycetes</taxon>
        <taxon>Hypocreomycetidae</taxon>
        <taxon>Glomerellales</taxon>
        <taxon>Plectosphaerellaceae</taxon>
        <taxon>Plectosphaerella</taxon>
    </lineage>
</organism>
<dbReference type="InterPro" id="IPR052400">
    <property type="entry name" value="Zn2-C6_fungal_TF"/>
</dbReference>
<dbReference type="PANTHER" id="PTHR47657:SF7">
    <property type="entry name" value="STEROL REGULATORY ELEMENT-BINDING PROTEIN ECM22"/>
    <property type="match status" value="1"/>
</dbReference>
<dbReference type="OrthoDB" id="39175at2759"/>
<feature type="domain" description="Zn(2)-C6 fungal-type" evidence="3">
    <location>
        <begin position="18"/>
        <end position="48"/>
    </location>
</feature>
<dbReference type="InterPro" id="IPR001138">
    <property type="entry name" value="Zn2Cys6_DnaBD"/>
</dbReference>
<dbReference type="SUPFAM" id="SSF57701">
    <property type="entry name" value="Zn2/Cys6 DNA-binding domain"/>
    <property type="match status" value="1"/>
</dbReference>
<dbReference type="Proteomes" id="UP000813385">
    <property type="component" value="Unassembled WGS sequence"/>
</dbReference>
<dbReference type="SMART" id="SM00066">
    <property type="entry name" value="GAL4"/>
    <property type="match status" value="1"/>
</dbReference>
<feature type="compositionally biased region" description="Low complexity" evidence="2">
    <location>
        <begin position="256"/>
        <end position="277"/>
    </location>
</feature>
<keyword evidence="5" id="KW-1185">Reference proteome</keyword>
<evidence type="ECO:0000256" key="1">
    <source>
        <dbReference type="ARBA" id="ARBA00023242"/>
    </source>
</evidence>
<dbReference type="PROSITE" id="PS50048">
    <property type="entry name" value="ZN2_CY6_FUNGAL_2"/>
    <property type="match status" value="1"/>
</dbReference>
<dbReference type="PANTHER" id="PTHR47657">
    <property type="entry name" value="STEROL REGULATORY ELEMENT-BINDING PROTEIN ECM22"/>
    <property type="match status" value="1"/>
</dbReference>
<dbReference type="GO" id="GO:0000981">
    <property type="term" value="F:DNA-binding transcription factor activity, RNA polymerase II-specific"/>
    <property type="evidence" value="ECO:0007669"/>
    <property type="project" value="InterPro"/>
</dbReference>
<dbReference type="Pfam" id="PF00172">
    <property type="entry name" value="Zn_clus"/>
    <property type="match status" value="1"/>
</dbReference>
<evidence type="ECO:0000259" key="3">
    <source>
        <dbReference type="PROSITE" id="PS50048"/>
    </source>
</evidence>
<sequence length="791" mass="87207">MSPGARSKKPNITRSKNGCVSCRRKRRKCDEGTPSCRRCIDSGTICDYSTVLEFVDATGWAARRVKRDRAMKAASRQDQAEGRSVRRRATELMGRPPPASLKEKDPPQVYIDSQDELQDTDLVESIHQTADQASIGLDDQDAIPGPETLIPNPTPYLWQHTFDSLRPLHWQLENLKRCSQNFPTDLFPMPYDEQSSFFNVCESSLDHRHMTVDGNRDDRRKDTSHIDCIKSPDSQPDPHGAINFFNVAPDTISLASFPPTTPDSDASTTTSSLSQDTAISDISPLSSPRLETPIMERRSFTWWPSPRLALCAPLPIRDRQYLAHFQADVVDILPLRMDLFQEVAEDIAEVRSALMAVAAANLANRRGEYLANGPKAWQAQKRHLERATAFASDATTSTTKESNGGLPLGANILALLLLTCFSLEASTVCDIWQALGNLDKAILSRVDTVLQLPHGENLVHAWLRLRIMVSHSLRPHAPVLPESPLDAAVAEVAVRVSSSTSHAASLLGVNAVRISRRILASRSMARGQEHQGKTLSRLDSWWSVVRGEIPSVIEKPPLDEPDLFMALSGLGDQLDLLSPPPGFPPNFDPHATIQAPATQALSEPLHFSTHEDAMDAADFSFAKLACETELVRGLLDPSLAPMGTNPWFYLLLRIVAGLEPCSTVQQNKYRLGIAHHLANASLLCNDSCGLDVLSAYINSALVTESPCEDFFTPLPLALWGADVQRREMEQGRVVFFLASTFTAMAEKSGMYAKEPAECMMVFGREANGRYFNDVVPWYDSTAAGPKIGACF</sequence>
<gene>
    <name evidence="4" type="ORF">B0T11DRAFT_9823</name>
</gene>
<feature type="compositionally biased region" description="Basic and acidic residues" evidence="2">
    <location>
        <begin position="212"/>
        <end position="230"/>
    </location>
</feature>
<dbReference type="PROSITE" id="PS00463">
    <property type="entry name" value="ZN2_CY6_FUNGAL_1"/>
    <property type="match status" value="1"/>
</dbReference>
<feature type="region of interest" description="Disordered" evidence="2">
    <location>
        <begin position="70"/>
        <end position="106"/>
    </location>
</feature>
<protein>
    <recommendedName>
        <fullName evidence="3">Zn(2)-C6 fungal-type domain-containing protein</fullName>
    </recommendedName>
</protein>
<dbReference type="EMBL" id="JAGPXD010000001">
    <property type="protein sequence ID" value="KAH7375461.1"/>
    <property type="molecule type" value="Genomic_DNA"/>
</dbReference>
<name>A0A8K0TV24_9PEZI</name>
<keyword evidence="1" id="KW-0539">Nucleus</keyword>
<dbReference type="InterPro" id="IPR036864">
    <property type="entry name" value="Zn2-C6_fun-type_DNA-bd_sf"/>
</dbReference>